<evidence type="ECO:0000256" key="1">
    <source>
        <dbReference type="SAM" id="MobiDB-lite"/>
    </source>
</evidence>
<protein>
    <submittedName>
        <fullName evidence="2">Uncharacterized protein</fullName>
    </submittedName>
</protein>
<sequence>MFPAIDGHHVAAAARRKWPADVPEDNRHLLERAARRTRAKAGDVGMFWPSEASQRKRQDNDDDEKKKKKIKTTTKIEKDEDRVN</sequence>
<feature type="region of interest" description="Disordered" evidence="1">
    <location>
        <begin position="1"/>
        <end position="23"/>
    </location>
</feature>
<proteinExistence type="predicted"/>
<evidence type="ECO:0000313" key="2">
    <source>
        <dbReference type="EMBL" id="OAL66287.1"/>
    </source>
</evidence>
<organism evidence="2 3">
    <name type="scientific">Trichophyton rubrum</name>
    <name type="common">Athlete's foot fungus</name>
    <name type="synonym">Epidermophyton rubrum</name>
    <dbReference type="NCBI Taxonomy" id="5551"/>
    <lineage>
        <taxon>Eukaryota</taxon>
        <taxon>Fungi</taxon>
        <taxon>Dikarya</taxon>
        <taxon>Ascomycota</taxon>
        <taxon>Pezizomycotina</taxon>
        <taxon>Eurotiomycetes</taxon>
        <taxon>Eurotiomycetidae</taxon>
        <taxon>Onygenales</taxon>
        <taxon>Arthrodermataceae</taxon>
        <taxon>Trichophyton</taxon>
    </lineage>
</organism>
<dbReference type="AlphaFoldDB" id="A0A178F4B2"/>
<name>A0A178F4B2_TRIRU</name>
<dbReference type="EMBL" id="LHPM01000013">
    <property type="protein sequence ID" value="OAL66287.1"/>
    <property type="molecule type" value="Genomic_DNA"/>
</dbReference>
<comment type="caution">
    <text evidence="2">The sequence shown here is derived from an EMBL/GenBank/DDBJ whole genome shotgun (WGS) entry which is preliminary data.</text>
</comment>
<dbReference type="Proteomes" id="UP000243015">
    <property type="component" value="Unassembled WGS sequence"/>
</dbReference>
<feature type="compositionally biased region" description="Basic and acidic residues" evidence="1">
    <location>
        <begin position="53"/>
        <end position="65"/>
    </location>
</feature>
<gene>
    <name evidence="2" type="ORF">A7C99_3395</name>
</gene>
<reference evidence="2 3" key="1">
    <citation type="submission" date="2016-05" db="EMBL/GenBank/DDBJ databases">
        <title>Genome sequencing of Trichophyton rubrum CMCC(F)T1i isolated from hair.</title>
        <authorList>
            <person name="Zhan P."/>
            <person name="Tao Y."/>
            <person name="Liu W."/>
        </authorList>
    </citation>
    <scope>NUCLEOTIDE SEQUENCE [LARGE SCALE GENOMIC DNA]</scope>
    <source>
        <strain evidence="3">CMCC(F)T1i</strain>
    </source>
</reference>
<accession>A0A178F4B2</accession>
<evidence type="ECO:0000313" key="3">
    <source>
        <dbReference type="Proteomes" id="UP000243015"/>
    </source>
</evidence>
<feature type="compositionally biased region" description="Basic and acidic residues" evidence="1">
    <location>
        <begin position="74"/>
        <end position="84"/>
    </location>
</feature>
<feature type="region of interest" description="Disordered" evidence="1">
    <location>
        <begin position="36"/>
        <end position="84"/>
    </location>
</feature>